<feature type="transmembrane region" description="Helical" evidence="1">
    <location>
        <begin position="230"/>
        <end position="254"/>
    </location>
</feature>
<keyword evidence="1" id="KW-0812">Transmembrane</keyword>
<feature type="transmembrane region" description="Helical" evidence="1">
    <location>
        <begin position="119"/>
        <end position="142"/>
    </location>
</feature>
<evidence type="ECO:0000256" key="1">
    <source>
        <dbReference type="SAM" id="Phobius"/>
    </source>
</evidence>
<dbReference type="AlphaFoldDB" id="K0RLB6"/>
<dbReference type="Proteomes" id="UP000266841">
    <property type="component" value="Unassembled WGS sequence"/>
</dbReference>
<gene>
    <name evidence="2" type="ORF">THAOC_27558</name>
</gene>
<dbReference type="OrthoDB" id="498037at2759"/>
<feature type="transmembrane region" description="Helical" evidence="1">
    <location>
        <begin position="27"/>
        <end position="44"/>
    </location>
</feature>
<keyword evidence="1" id="KW-1133">Transmembrane helix</keyword>
<protein>
    <submittedName>
        <fullName evidence="2">Uncharacterized protein</fullName>
    </submittedName>
</protein>
<reference evidence="2 3" key="1">
    <citation type="journal article" date="2012" name="Genome Biol.">
        <title>Genome and low-iron response of an oceanic diatom adapted to chronic iron limitation.</title>
        <authorList>
            <person name="Lommer M."/>
            <person name="Specht M."/>
            <person name="Roy A.S."/>
            <person name="Kraemer L."/>
            <person name="Andreson R."/>
            <person name="Gutowska M.A."/>
            <person name="Wolf J."/>
            <person name="Bergner S.V."/>
            <person name="Schilhabel M.B."/>
            <person name="Klostermeier U.C."/>
            <person name="Beiko R.G."/>
            <person name="Rosenstiel P."/>
            <person name="Hippler M."/>
            <person name="Laroche J."/>
        </authorList>
    </citation>
    <scope>NUCLEOTIDE SEQUENCE [LARGE SCALE GENOMIC DNA]</scope>
    <source>
        <strain evidence="2 3">CCMP1005</strain>
    </source>
</reference>
<evidence type="ECO:0000313" key="2">
    <source>
        <dbReference type="EMBL" id="EJK53074.1"/>
    </source>
</evidence>
<dbReference type="EMBL" id="AGNL01038564">
    <property type="protein sequence ID" value="EJK53074.1"/>
    <property type="molecule type" value="Genomic_DNA"/>
</dbReference>
<keyword evidence="1" id="KW-0472">Membrane</keyword>
<feature type="transmembrane region" description="Helical" evidence="1">
    <location>
        <begin position="274"/>
        <end position="296"/>
    </location>
</feature>
<feature type="transmembrane region" description="Helical" evidence="1">
    <location>
        <begin position="162"/>
        <end position="182"/>
    </location>
</feature>
<name>K0RLB6_THAOC</name>
<keyword evidence="3" id="KW-1185">Reference proteome</keyword>
<evidence type="ECO:0000313" key="3">
    <source>
        <dbReference type="Proteomes" id="UP000266841"/>
    </source>
</evidence>
<comment type="caution">
    <text evidence="2">The sequence shown here is derived from an EMBL/GenBank/DDBJ whole genome shotgun (WGS) entry which is preliminary data.</text>
</comment>
<proteinExistence type="predicted"/>
<accession>K0RLB6</accession>
<dbReference type="eggNOG" id="ENOG502RYKC">
    <property type="taxonomic scope" value="Eukaryota"/>
</dbReference>
<sequence>MFLLPPVPGVPVYLSLGIVLPAQGHELMGWTGSIFYSVAIGLMLKLGASAMQQKLVGERLSHIVKVRQFVGINSRFIKAMRLVLEKDGLDLAKVCILIGGPDWPTSVLCGILRLPLLQIMLGTAPIVFLIMPTCMSGAFLYMAFLETDGNPDFPWSATVSTITLTLTAIVQFGSMIVAAYYVERASANSDDIAAIPDDLEVKEVDDEEEHLRRCYQTATQWEAMPWLPKISLGASLVFIVTSSYMVQLFSSYCFTPHTLTDSIAENLDGKVSNLFLPLGWVSVALFGVSCTLLFLFMTWGEKKALQLVNESRGSSRVAPDDIQVSAEGTEVRLHSYGLSSLSFDAFHNVDS</sequence>
<organism evidence="2 3">
    <name type="scientific">Thalassiosira oceanica</name>
    <name type="common">Marine diatom</name>
    <dbReference type="NCBI Taxonomy" id="159749"/>
    <lineage>
        <taxon>Eukaryota</taxon>
        <taxon>Sar</taxon>
        <taxon>Stramenopiles</taxon>
        <taxon>Ochrophyta</taxon>
        <taxon>Bacillariophyta</taxon>
        <taxon>Coscinodiscophyceae</taxon>
        <taxon>Thalassiosirophycidae</taxon>
        <taxon>Thalassiosirales</taxon>
        <taxon>Thalassiosiraceae</taxon>
        <taxon>Thalassiosira</taxon>
    </lineage>
</organism>